<evidence type="ECO:0000313" key="1">
    <source>
        <dbReference type="EMBL" id="KAJ3653571.1"/>
    </source>
</evidence>
<organism evidence="1 2">
    <name type="scientific">Zophobas morio</name>
    <dbReference type="NCBI Taxonomy" id="2755281"/>
    <lineage>
        <taxon>Eukaryota</taxon>
        <taxon>Metazoa</taxon>
        <taxon>Ecdysozoa</taxon>
        <taxon>Arthropoda</taxon>
        <taxon>Hexapoda</taxon>
        <taxon>Insecta</taxon>
        <taxon>Pterygota</taxon>
        <taxon>Neoptera</taxon>
        <taxon>Endopterygota</taxon>
        <taxon>Coleoptera</taxon>
        <taxon>Polyphaga</taxon>
        <taxon>Cucujiformia</taxon>
        <taxon>Tenebrionidae</taxon>
        <taxon>Zophobas</taxon>
    </lineage>
</organism>
<sequence>MAGRGDACAPHRAALAGVSQGSVRKPTLLPQLRNDIKIIDTSSAVRVIKTRRISAIREGRLLFRIAQSSSPALVISSIRGESYRITSRVRVGDYR</sequence>
<reference evidence="1" key="1">
    <citation type="journal article" date="2023" name="G3 (Bethesda)">
        <title>Whole genome assemblies of Zophobas morio and Tenebrio molitor.</title>
        <authorList>
            <person name="Kaur S."/>
            <person name="Stinson S.A."/>
            <person name="diCenzo G.C."/>
        </authorList>
    </citation>
    <scope>NUCLEOTIDE SEQUENCE</scope>
    <source>
        <strain evidence="1">QUZm001</strain>
    </source>
</reference>
<dbReference type="AlphaFoldDB" id="A0AA38MEP3"/>
<evidence type="ECO:0000313" key="2">
    <source>
        <dbReference type="Proteomes" id="UP001168821"/>
    </source>
</evidence>
<protein>
    <submittedName>
        <fullName evidence="1">Uncharacterized protein</fullName>
    </submittedName>
</protein>
<gene>
    <name evidence="1" type="ORF">Zmor_012814</name>
</gene>
<comment type="caution">
    <text evidence="1">The sequence shown here is derived from an EMBL/GenBank/DDBJ whole genome shotgun (WGS) entry which is preliminary data.</text>
</comment>
<dbReference type="Proteomes" id="UP001168821">
    <property type="component" value="Unassembled WGS sequence"/>
</dbReference>
<proteinExistence type="predicted"/>
<keyword evidence="2" id="KW-1185">Reference proteome</keyword>
<accession>A0AA38MEP3</accession>
<name>A0AA38MEP3_9CUCU</name>
<dbReference type="EMBL" id="JALNTZ010000004">
    <property type="protein sequence ID" value="KAJ3653571.1"/>
    <property type="molecule type" value="Genomic_DNA"/>
</dbReference>